<reference evidence="2" key="1">
    <citation type="journal article" date="2022" name="Mol. Ecol. Resour.">
        <title>The genomes of chicory, endive, great burdock and yacon provide insights into Asteraceae palaeo-polyploidization history and plant inulin production.</title>
        <authorList>
            <person name="Fan W."/>
            <person name="Wang S."/>
            <person name="Wang H."/>
            <person name="Wang A."/>
            <person name="Jiang F."/>
            <person name="Liu H."/>
            <person name="Zhao H."/>
            <person name="Xu D."/>
            <person name="Zhang Y."/>
        </authorList>
    </citation>
    <scope>NUCLEOTIDE SEQUENCE [LARGE SCALE GENOMIC DNA]</scope>
    <source>
        <strain evidence="2">cv. Niubang</strain>
    </source>
</reference>
<comment type="caution">
    <text evidence="1">The sequence shown here is derived from an EMBL/GenBank/DDBJ whole genome shotgun (WGS) entry which is preliminary data.</text>
</comment>
<evidence type="ECO:0000313" key="1">
    <source>
        <dbReference type="EMBL" id="KAI3697072.1"/>
    </source>
</evidence>
<organism evidence="1 2">
    <name type="scientific">Arctium lappa</name>
    <name type="common">Greater burdock</name>
    <name type="synonym">Lappa major</name>
    <dbReference type="NCBI Taxonomy" id="4217"/>
    <lineage>
        <taxon>Eukaryota</taxon>
        <taxon>Viridiplantae</taxon>
        <taxon>Streptophyta</taxon>
        <taxon>Embryophyta</taxon>
        <taxon>Tracheophyta</taxon>
        <taxon>Spermatophyta</taxon>
        <taxon>Magnoliopsida</taxon>
        <taxon>eudicotyledons</taxon>
        <taxon>Gunneridae</taxon>
        <taxon>Pentapetalae</taxon>
        <taxon>asterids</taxon>
        <taxon>campanulids</taxon>
        <taxon>Asterales</taxon>
        <taxon>Asteraceae</taxon>
        <taxon>Carduoideae</taxon>
        <taxon>Cardueae</taxon>
        <taxon>Arctiinae</taxon>
        <taxon>Arctium</taxon>
    </lineage>
</organism>
<protein>
    <submittedName>
        <fullName evidence="1">Uncharacterized protein</fullName>
    </submittedName>
</protein>
<keyword evidence="2" id="KW-1185">Reference proteome</keyword>
<dbReference type="EMBL" id="CM042056">
    <property type="protein sequence ID" value="KAI3697072.1"/>
    <property type="molecule type" value="Genomic_DNA"/>
</dbReference>
<name>A0ACB8ZGE0_ARCLA</name>
<gene>
    <name evidence="1" type="ORF">L6452_29807</name>
</gene>
<sequence length="85" mass="9710">MAFPPDTTKTTKLERYNTYIRKVNTTKILAASLKLLFRLTLLPSTAAVRRGRRKYTGRQLLVMLMDSPCLLPAPEDSSELTVRLR</sequence>
<evidence type="ECO:0000313" key="2">
    <source>
        <dbReference type="Proteomes" id="UP001055879"/>
    </source>
</evidence>
<dbReference type="Proteomes" id="UP001055879">
    <property type="component" value="Linkage Group LG10"/>
</dbReference>
<reference evidence="1 2" key="2">
    <citation type="journal article" date="2022" name="Mol. Ecol. Resour.">
        <title>The genomes of chicory, endive, great burdock and yacon provide insights into Asteraceae paleo-polyploidization history and plant inulin production.</title>
        <authorList>
            <person name="Fan W."/>
            <person name="Wang S."/>
            <person name="Wang H."/>
            <person name="Wang A."/>
            <person name="Jiang F."/>
            <person name="Liu H."/>
            <person name="Zhao H."/>
            <person name="Xu D."/>
            <person name="Zhang Y."/>
        </authorList>
    </citation>
    <scope>NUCLEOTIDE SEQUENCE [LARGE SCALE GENOMIC DNA]</scope>
    <source>
        <strain evidence="2">cv. Niubang</strain>
    </source>
</reference>
<accession>A0ACB8ZGE0</accession>
<proteinExistence type="predicted"/>